<organism evidence="2 3">
    <name type="scientific">Sinosporangium album</name>
    <dbReference type="NCBI Taxonomy" id="504805"/>
    <lineage>
        <taxon>Bacteria</taxon>
        <taxon>Bacillati</taxon>
        <taxon>Actinomycetota</taxon>
        <taxon>Actinomycetes</taxon>
        <taxon>Streptosporangiales</taxon>
        <taxon>Streptosporangiaceae</taxon>
        <taxon>Sinosporangium</taxon>
    </lineage>
</organism>
<dbReference type="RefSeq" id="WP_093170887.1">
    <property type="nucleotide sequence ID" value="NZ_FNCN01000011.1"/>
</dbReference>
<dbReference type="Gene3D" id="2.160.20.80">
    <property type="entry name" value="E3 ubiquitin-protein ligase SopA"/>
    <property type="match status" value="1"/>
</dbReference>
<reference evidence="2 3" key="1">
    <citation type="submission" date="2016-10" db="EMBL/GenBank/DDBJ databases">
        <authorList>
            <person name="de Groot N.N."/>
        </authorList>
    </citation>
    <scope>NUCLEOTIDE SEQUENCE [LARGE SCALE GENOMIC DNA]</scope>
    <source>
        <strain evidence="2 3">CPCC 201354</strain>
    </source>
</reference>
<dbReference type="STRING" id="504805.SAMN05421505_111181"/>
<proteinExistence type="predicted"/>
<dbReference type="OrthoDB" id="2579959at2"/>
<dbReference type="Pfam" id="PF00805">
    <property type="entry name" value="Pentapeptide"/>
    <property type="match status" value="1"/>
</dbReference>
<evidence type="ECO:0000313" key="2">
    <source>
        <dbReference type="EMBL" id="SDH11547.1"/>
    </source>
</evidence>
<evidence type="ECO:0000256" key="1">
    <source>
        <dbReference type="SAM" id="MobiDB-lite"/>
    </source>
</evidence>
<dbReference type="AlphaFoldDB" id="A0A1G7ZSE5"/>
<keyword evidence="3" id="KW-1185">Reference proteome</keyword>
<evidence type="ECO:0000313" key="3">
    <source>
        <dbReference type="Proteomes" id="UP000198923"/>
    </source>
</evidence>
<gene>
    <name evidence="2" type="ORF">SAMN05421505_111181</name>
</gene>
<sequence>MENTRTVRRTHVTLPDLDDADLDEVRLHSVEFSGCDLSGLRWTGGKLSRTVFTGCKLLGAVWEEVVLEDVLFERCRLDMTVFTRLRATGPVVFTSCSLREATFTAADLSSSVAGTSRRSALPWAVPRNSTTRTQTCPPLRRRGTSTGLPAHPLGARPGVHRTHGDPSARRLHQRCPGMATRRLLAGLKSAQSQHRC</sequence>
<accession>A0A1G7ZSE5</accession>
<protein>
    <submittedName>
        <fullName evidence="2">Pentapeptide repeat-containing protein</fullName>
    </submittedName>
</protein>
<dbReference type="Proteomes" id="UP000198923">
    <property type="component" value="Unassembled WGS sequence"/>
</dbReference>
<feature type="region of interest" description="Disordered" evidence="1">
    <location>
        <begin position="128"/>
        <end position="170"/>
    </location>
</feature>
<dbReference type="SUPFAM" id="SSF141571">
    <property type="entry name" value="Pentapeptide repeat-like"/>
    <property type="match status" value="1"/>
</dbReference>
<dbReference type="EMBL" id="FNCN01000011">
    <property type="protein sequence ID" value="SDH11547.1"/>
    <property type="molecule type" value="Genomic_DNA"/>
</dbReference>
<dbReference type="InterPro" id="IPR001646">
    <property type="entry name" value="5peptide_repeat"/>
</dbReference>
<name>A0A1G7ZSE5_9ACTN</name>